<dbReference type="InterPro" id="IPR038927">
    <property type="entry name" value="C6orf163"/>
</dbReference>
<dbReference type="EMBL" id="JARPUR010000005">
    <property type="protein sequence ID" value="KAK4876241.1"/>
    <property type="molecule type" value="Genomic_DNA"/>
</dbReference>
<proteinExistence type="predicted"/>
<evidence type="ECO:0000313" key="2">
    <source>
        <dbReference type="EMBL" id="KAK4876241.1"/>
    </source>
</evidence>
<sequence>MTPLIAPTISEVKAELGTNLADMFFKTCAESIKPLLGLTPLLSGPTGELWMSPSDVLIGKVCLKPPLTGKYMKALTHQGVLLIGGDIEKKVMNEAEMAKQKALKDQEETILFSAEAKCKKAIEIAVKNEQAKCSEEKDAIRKECLAKLQNDLLQLERKLKNDFEQTLRRVKRDLNEHWQDQLIAAVNETVTKLTKKFLKELSQQEEELYKKFNVELKKEKLKHQFDLQEVRKSCQESFGQLKHQLECKNIANIMYILCAERRKCRSERKHMEDSYQKRIENLQNALVDRDIDIIKLKADTDEKVKEIQMREECLREILCQYQKFINFALRSCPTQAEFLLDVEKLMLFELTQNVARTKSKHGKQLGKDVIPWKTDTVSIKAPVNENQLTAKDYHRCDNEIDTPISDISMKSTDYIPALHYNKHMYVREDFRNMMSRGLQISPSNLIWNKDVDHLMQILKRSGEDTIESESEESPQSEQLIDTAPAENDQCLDTKIRFEHPPNVNSKDIICPLYDPPSKTLITDTQFCLQELSTVQHQKSDTSMFELIKPCCTRCTQTYIKPQYFKNSSFEDDHESDINFSYPKDSLIKYRMSLKQLKAVKEQEEDIQLSRLSLARDSFIVHRHSLVVKRQHRNSECANTTGDKTGGESSGESKLKHKKVVHKITPTLSKLSLSKDSLELLRSQSMISKRKVESKESIEIQDGIVGAHYGGETDSRVVKVSHIEMIPLDEKPKKPKVCTTSFDSGLIAADSPWLTYAYKAKPVENLDKLKVVQQPDVVKVVGDKKLKTHTETQQDFALHRAASMLGIFHKHPSLMKLFTPCTK</sequence>
<reference evidence="3" key="1">
    <citation type="submission" date="2023-01" db="EMBL/GenBank/DDBJ databases">
        <title>Key to firefly adult light organ development and bioluminescence: homeobox transcription factors regulate luciferase expression and transportation to peroxisome.</title>
        <authorList>
            <person name="Fu X."/>
        </authorList>
    </citation>
    <scope>NUCLEOTIDE SEQUENCE [LARGE SCALE GENOMIC DNA]</scope>
</reference>
<dbReference type="AlphaFoldDB" id="A0AAN7S7V8"/>
<feature type="region of interest" description="Disordered" evidence="1">
    <location>
        <begin position="462"/>
        <end position="485"/>
    </location>
</feature>
<organism evidence="2 3">
    <name type="scientific">Aquatica leii</name>
    <dbReference type="NCBI Taxonomy" id="1421715"/>
    <lineage>
        <taxon>Eukaryota</taxon>
        <taxon>Metazoa</taxon>
        <taxon>Ecdysozoa</taxon>
        <taxon>Arthropoda</taxon>
        <taxon>Hexapoda</taxon>
        <taxon>Insecta</taxon>
        <taxon>Pterygota</taxon>
        <taxon>Neoptera</taxon>
        <taxon>Endopterygota</taxon>
        <taxon>Coleoptera</taxon>
        <taxon>Polyphaga</taxon>
        <taxon>Elateriformia</taxon>
        <taxon>Elateroidea</taxon>
        <taxon>Lampyridae</taxon>
        <taxon>Luciolinae</taxon>
        <taxon>Aquatica</taxon>
    </lineage>
</organism>
<feature type="compositionally biased region" description="Acidic residues" evidence="1">
    <location>
        <begin position="464"/>
        <end position="474"/>
    </location>
</feature>
<dbReference type="PANTHER" id="PTHR34645:SF1">
    <property type="entry name" value="GENE 136-RELATED"/>
    <property type="match status" value="1"/>
</dbReference>
<keyword evidence="3" id="KW-1185">Reference proteome</keyword>
<dbReference type="PANTHER" id="PTHR34645">
    <property type="entry name" value="SIMILAR TO HYPOTHETICAL PROTEIN"/>
    <property type="match status" value="1"/>
</dbReference>
<comment type="caution">
    <text evidence="2">The sequence shown here is derived from an EMBL/GenBank/DDBJ whole genome shotgun (WGS) entry which is preliminary data.</text>
</comment>
<dbReference type="Proteomes" id="UP001353858">
    <property type="component" value="Unassembled WGS sequence"/>
</dbReference>
<evidence type="ECO:0000256" key="1">
    <source>
        <dbReference type="SAM" id="MobiDB-lite"/>
    </source>
</evidence>
<feature type="region of interest" description="Disordered" evidence="1">
    <location>
        <begin position="631"/>
        <end position="657"/>
    </location>
</feature>
<gene>
    <name evidence="2" type="ORF">RN001_012663</name>
</gene>
<name>A0AAN7S7V8_9COLE</name>
<protein>
    <submittedName>
        <fullName evidence="2">Uncharacterized protein</fullName>
    </submittedName>
</protein>
<accession>A0AAN7S7V8</accession>
<evidence type="ECO:0000313" key="3">
    <source>
        <dbReference type="Proteomes" id="UP001353858"/>
    </source>
</evidence>